<dbReference type="GO" id="GO:0071944">
    <property type="term" value="C:cell periphery"/>
    <property type="evidence" value="ECO:0007669"/>
    <property type="project" value="UniProtKB-ARBA"/>
</dbReference>
<keyword evidence="9" id="KW-0812">Transmembrane</keyword>
<evidence type="ECO:0000313" key="13">
    <source>
        <dbReference type="EMBL" id="KJE88342.1"/>
    </source>
</evidence>
<sequence length="1590" mass="169454">MAKLLLAAAILVLIASSAHAVQYRATCFARALYFTQNSGCGDGTCDPYCTGWVKFAPNGNANWNAGEQESHNPRWNIDINYGAVSNWAGTVQWYVDCDDNDPWPNPDDDMGWRTFDPITLNGNEEQGSLAASPWQGVNLGGTTGGEFNIPAVYVYHRAMCDQYWYGARCGEYCRVSDPPACTACNPSSGVCTCAVGYQDKDCGTCQSNYWPVGTSGQAGFQCVYCVDTNTASACYTCQTGGVKSCCTGWKSTNCDVKKNCNSFVAPPANSVAVASTCLCTTYGCTCQYSCKSGFSGGSATTTCQNDETWRWSSTLTCNDIDECAPGGGNQCAQTCSNTIGDYSCSCLAGYSISNAGRGPNGCTDINECSTNNGGCGQNCNNTPGSYYCTCQPGWRLQPDGKTCLEIDECQEGLDNCDGNATCTNNIGSFECACFSGFSGDGTVCTDIDECAATPCAQFADCANFPGTFTCTCQIGYLGDGFTCIANNTASFDVDSRFILFEEGSNSTNTTLHLRVSANSNRDGSLVYFDVIPTDALAGIDYIVETASPLVFNNGDTAHNISITIVGDNLPENVESIFVRLRDPLHLGIGPFNTSTIVIDANDNPNGLVRYVPASRAFSVNITAGSYPLVVERYSYSNLSQAVNVTISRTVPDVKNFTLIIPANKLNATINIPLPLSTVPSLAALYTYTITQAKMVGTGFAPVPGYYATSLVTINPHDDPHGVYGFDFLTQSVQEGTAILINLRRQRGTFGSGAVRVRAITLNSNQTSGVAIASSTDYAALDQVLAFGEGESVIQISITAVADGIPELAEMFGVQLEFVSGLGRVDPTKALVLVTIPENDDARGVLSVSRIYTCSEESLIVNSVAQPNNTVFVEVVRSAGLFGSISFTWSTHDGKFNNASLLPENWASAAQRDYVAVTGQTVTIPAGISSVQIAVTLLNDNVPEMDEFLYVQLVSASGGARVHPITNFTDLCINRNDYPHGLLGFNSPSVMTLGQNGERRYLVKEGEFVTATVNRYYGSFRRVSGVVSILHNTTTSNDFVSGSPSKPVTFEAGQTVASVSWQVRDDLIDEDWALFSLQLVGNGISSGQEATAVRTDSPMDGQVLCVIDANDDIGALGYLNPDVFVHESEGVATLTVSRVANNPNNVDYATDAVEFTATGHDFDGSNENNTHTLSSLAQTQDFSIRLGDDTLPEASEAFFVYLRNVTGARLSWASVATVTILASDDGHGVIEFAPSRQVNPLVFAVSESAGFLRLTLWREISQIGRVNATFVLSTNVTSHAAFAPLISVFVPSTPVNLTTDVDATPYEIVFEDGQNSTELVIPIVNNHVLQGSKYMYLRLADVGGGARFGVSQAILILINDDEREPDSSDATTLAVASGVPAFVLLLLLLLLILLVLRRRRRQKQAKLTPPDRHHAAVSGIELNPLHALHGTGSGYDHLHGPGTTYDSLRPAGDEGIYDDLGAVAVAADYDRLGAPAADDTYDNIRANPVYINDKSDESGYEVTRTAAAASDSDGIYDGLGGGAGEESPYSVAAKYQEAFGPGPDAPPQYEDTNGFAQTVQYGDANTSNGDYEDTMPGSSTQYSSIVSGPQQ</sequence>
<name>A0A0D2VF51_CAPO3</name>
<organism evidence="13 14">
    <name type="scientific">Capsaspora owczarzaki (strain ATCC 30864)</name>
    <dbReference type="NCBI Taxonomy" id="595528"/>
    <lineage>
        <taxon>Eukaryota</taxon>
        <taxon>Filasterea</taxon>
        <taxon>Capsaspora</taxon>
    </lineage>
</organism>
<accession>A0A0D2VF51</accession>
<dbReference type="PhylomeDB" id="A0A0D2VF51"/>
<dbReference type="SUPFAM" id="SSF57184">
    <property type="entry name" value="Growth factor receptor domain"/>
    <property type="match status" value="1"/>
</dbReference>
<dbReference type="PANTHER" id="PTHR46682">
    <property type="entry name" value="ADHESION G-PROTEIN COUPLED RECEPTOR V1"/>
    <property type="match status" value="1"/>
</dbReference>
<dbReference type="GO" id="GO:0005509">
    <property type="term" value="F:calcium ion binding"/>
    <property type="evidence" value="ECO:0007669"/>
    <property type="project" value="InterPro"/>
</dbReference>
<evidence type="ECO:0000259" key="11">
    <source>
        <dbReference type="PROSITE" id="PS50026"/>
    </source>
</evidence>
<gene>
    <name evidence="13" type="ORF">CAOG_000006</name>
</gene>
<feature type="transmembrane region" description="Helical" evidence="9">
    <location>
        <begin position="1372"/>
        <end position="1395"/>
    </location>
</feature>
<evidence type="ECO:0000256" key="6">
    <source>
        <dbReference type="ARBA" id="ARBA00023180"/>
    </source>
</evidence>
<keyword evidence="9" id="KW-0472">Membrane</keyword>
<evidence type="ECO:0000256" key="9">
    <source>
        <dbReference type="SAM" id="Phobius"/>
    </source>
</evidence>
<evidence type="ECO:0000256" key="4">
    <source>
        <dbReference type="ARBA" id="ARBA00022837"/>
    </source>
</evidence>
<dbReference type="PROSITE" id="PS50026">
    <property type="entry name" value="EGF_3"/>
    <property type="match status" value="4"/>
</dbReference>
<dbReference type="eggNOG" id="KOG1214">
    <property type="taxonomic scope" value="Eukaryota"/>
</dbReference>
<dbReference type="PROSITE" id="PS50923">
    <property type="entry name" value="SUSHI"/>
    <property type="match status" value="1"/>
</dbReference>
<dbReference type="InParanoid" id="A0A0D2VF51"/>
<dbReference type="InterPro" id="IPR003644">
    <property type="entry name" value="Calx_beta"/>
</dbReference>
<dbReference type="SUPFAM" id="SSF141072">
    <property type="entry name" value="CalX-like"/>
    <property type="match status" value="7"/>
</dbReference>
<dbReference type="PROSITE" id="PS01187">
    <property type="entry name" value="EGF_CA"/>
    <property type="match status" value="1"/>
</dbReference>
<feature type="domain" description="EGF-like" evidence="11">
    <location>
        <begin position="319"/>
        <end position="356"/>
    </location>
</feature>
<keyword evidence="14" id="KW-1185">Reference proteome</keyword>
<feature type="compositionally biased region" description="Polar residues" evidence="8">
    <location>
        <begin position="1575"/>
        <end position="1590"/>
    </location>
</feature>
<keyword evidence="9" id="KW-1133">Transmembrane helix</keyword>
<dbReference type="PROSITE" id="PS01186">
    <property type="entry name" value="EGF_2"/>
    <property type="match status" value="2"/>
</dbReference>
<keyword evidence="4" id="KW-0106">Calcium</keyword>
<evidence type="ECO:0000256" key="7">
    <source>
        <dbReference type="PROSITE-ProRule" id="PRU00076"/>
    </source>
</evidence>
<dbReference type="InterPro" id="IPR038081">
    <property type="entry name" value="CalX-like_sf"/>
</dbReference>
<keyword evidence="5" id="KW-1015">Disulfide bond</keyword>
<dbReference type="InterPro" id="IPR001881">
    <property type="entry name" value="EGF-like_Ca-bd_dom"/>
</dbReference>
<dbReference type="InterPro" id="IPR026919">
    <property type="entry name" value="ADGRV1"/>
</dbReference>
<protein>
    <submittedName>
        <fullName evidence="13">Uncharacterized protein</fullName>
    </submittedName>
</protein>
<dbReference type="SUPFAM" id="SSF57196">
    <property type="entry name" value="EGF/Laminin"/>
    <property type="match status" value="1"/>
</dbReference>
<feature type="domain" description="EGF-like" evidence="11">
    <location>
        <begin position="364"/>
        <end position="404"/>
    </location>
</feature>
<dbReference type="Gene3D" id="2.10.25.10">
    <property type="entry name" value="Laminin"/>
    <property type="match status" value="4"/>
</dbReference>
<keyword evidence="6" id="KW-0325">Glycoprotein</keyword>
<dbReference type="PROSITE" id="PS00010">
    <property type="entry name" value="ASX_HYDROXYL"/>
    <property type="match status" value="4"/>
</dbReference>
<dbReference type="eggNOG" id="KOG1306">
    <property type="taxonomic scope" value="Eukaryota"/>
</dbReference>
<evidence type="ECO:0000256" key="2">
    <source>
        <dbReference type="ARBA" id="ARBA00022729"/>
    </source>
</evidence>
<dbReference type="GO" id="GO:0010855">
    <property type="term" value="F:adenylate cyclase inhibitor activity"/>
    <property type="evidence" value="ECO:0007669"/>
    <property type="project" value="TreeGrafter"/>
</dbReference>
<dbReference type="CDD" id="cd00054">
    <property type="entry name" value="EGF_CA"/>
    <property type="match status" value="4"/>
</dbReference>
<dbReference type="EMBL" id="KE346360">
    <property type="protein sequence ID" value="KJE88342.1"/>
    <property type="molecule type" value="Genomic_DNA"/>
</dbReference>
<evidence type="ECO:0000256" key="8">
    <source>
        <dbReference type="SAM" id="MobiDB-lite"/>
    </source>
</evidence>
<dbReference type="InterPro" id="IPR024731">
    <property type="entry name" value="NELL2-like_EGF"/>
</dbReference>
<keyword evidence="3" id="KW-0677">Repeat</keyword>
<dbReference type="GO" id="GO:0004930">
    <property type="term" value="F:G protein-coupled receptor activity"/>
    <property type="evidence" value="ECO:0007669"/>
    <property type="project" value="InterPro"/>
</dbReference>
<dbReference type="FunFam" id="2.10.25.10:FF:000010">
    <property type="entry name" value="Pro-epidermal growth factor"/>
    <property type="match status" value="1"/>
</dbReference>
<evidence type="ECO:0000259" key="12">
    <source>
        <dbReference type="PROSITE" id="PS50923"/>
    </source>
</evidence>
<dbReference type="RefSeq" id="XP_004364877.2">
    <property type="nucleotide sequence ID" value="XM_004364820.2"/>
</dbReference>
<comment type="caution">
    <text evidence="7">Lacks conserved residue(s) required for the propagation of feature annotation.</text>
</comment>
<feature type="region of interest" description="Disordered" evidence="8">
    <location>
        <begin position="1536"/>
        <end position="1590"/>
    </location>
</feature>
<reference evidence="14" key="1">
    <citation type="submission" date="2011-02" db="EMBL/GenBank/DDBJ databases">
        <title>The Genome Sequence of Capsaspora owczarzaki ATCC 30864.</title>
        <authorList>
            <person name="Russ C."/>
            <person name="Cuomo C."/>
            <person name="Burger G."/>
            <person name="Gray M.W."/>
            <person name="Holland P.W.H."/>
            <person name="King N."/>
            <person name="Lang F.B.F."/>
            <person name="Roger A.J."/>
            <person name="Ruiz-Trillo I."/>
            <person name="Young S.K."/>
            <person name="Zeng Q."/>
            <person name="Gargeya S."/>
            <person name="Alvarado L."/>
            <person name="Berlin A."/>
            <person name="Chapman S.B."/>
            <person name="Chen Z."/>
            <person name="Freedman E."/>
            <person name="Gellesch M."/>
            <person name="Goldberg J."/>
            <person name="Griggs A."/>
            <person name="Gujja S."/>
            <person name="Heilman E."/>
            <person name="Heiman D."/>
            <person name="Howarth C."/>
            <person name="Mehta T."/>
            <person name="Neiman D."/>
            <person name="Pearson M."/>
            <person name="Roberts A."/>
            <person name="Saif S."/>
            <person name="Shea T."/>
            <person name="Shenoy N."/>
            <person name="Sisk P."/>
            <person name="Stolte C."/>
            <person name="Sykes S."/>
            <person name="White J."/>
            <person name="Yandava C."/>
            <person name="Haas B."/>
            <person name="Nusbaum C."/>
            <person name="Birren B."/>
        </authorList>
    </citation>
    <scope>NUCLEOTIDE SEQUENCE</scope>
    <source>
        <strain evidence="14">ATCC 30864</strain>
    </source>
</reference>
<dbReference type="SMART" id="SM00237">
    <property type="entry name" value="Calx_beta"/>
    <property type="match status" value="2"/>
</dbReference>
<evidence type="ECO:0000256" key="3">
    <source>
        <dbReference type="ARBA" id="ARBA00022737"/>
    </source>
</evidence>
<dbReference type="Proteomes" id="UP000008743">
    <property type="component" value="Unassembled WGS sequence"/>
</dbReference>
<dbReference type="GO" id="GO:0001965">
    <property type="term" value="F:G-protein alpha-subunit binding"/>
    <property type="evidence" value="ECO:0007669"/>
    <property type="project" value="TreeGrafter"/>
</dbReference>
<dbReference type="Pfam" id="PF14670">
    <property type="entry name" value="FXa_inhibition"/>
    <property type="match status" value="1"/>
</dbReference>
<dbReference type="Pfam" id="PF12947">
    <property type="entry name" value="EGF_3"/>
    <property type="match status" value="2"/>
</dbReference>
<keyword evidence="2 10" id="KW-0732">Signal</keyword>
<dbReference type="OrthoDB" id="41109at2759"/>
<dbReference type="PANTHER" id="PTHR46682:SF1">
    <property type="entry name" value="ADHESION G-PROTEIN COUPLED RECEPTOR V1"/>
    <property type="match status" value="1"/>
</dbReference>
<evidence type="ECO:0000256" key="1">
    <source>
        <dbReference type="ARBA" id="ARBA00022536"/>
    </source>
</evidence>
<dbReference type="SMART" id="SM00181">
    <property type="entry name" value="EGF"/>
    <property type="match status" value="6"/>
</dbReference>
<dbReference type="Pfam" id="PF07645">
    <property type="entry name" value="EGF_CA"/>
    <property type="match status" value="1"/>
</dbReference>
<dbReference type="InterPro" id="IPR000742">
    <property type="entry name" value="EGF"/>
</dbReference>
<dbReference type="Gene3D" id="2.60.40.2030">
    <property type="match status" value="6"/>
</dbReference>
<dbReference type="GO" id="GO:0005737">
    <property type="term" value="C:cytoplasm"/>
    <property type="evidence" value="ECO:0007669"/>
    <property type="project" value="TreeGrafter"/>
</dbReference>
<proteinExistence type="predicted"/>
<feature type="domain" description="Sushi" evidence="12">
    <location>
        <begin position="258"/>
        <end position="319"/>
    </location>
</feature>
<dbReference type="GO" id="GO:0071277">
    <property type="term" value="P:cellular response to calcium ion"/>
    <property type="evidence" value="ECO:0007669"/>
    <property type="project" value="TreeGrafter"/>
</dbReference>
<evidence type="ECO:0000256" key="10">
    <source>
        <dbReference type="SAM" id="SignalP"/>
    </source>
</evidence>
<evidence type="ECO:0000256" key="5">
    <source>
        <dbReference type="ARBA" id="ARBA00023157"/>
    </source>
</evidence>
<keyword evidence="1 7" id="KW-0245">EGF-like domain</keyword>
<dbReference type="SMART" id="SM00179">
    <property type="entry name" value="EGF_CA"/>
    <property type="match status" value="4"/>
</dbReference>
<dbReference type="FunFam" id="2.10.25.10:FF:000038">
    <property type="entry name" value="Fibrillin 2"/>
    <property type="match status" value="2"/>
</dbReference>
<feature type="domain" description="EGF-like" evidence="11">
    <location>
        <begin position="446"/>
        <end position="482"/>
    </location>
</feature>
<dbReference type="InterPro" id="IPR000152">
    <property type="entry name" value="EGF-type_Asp/Asn_hydroxyl_site"/>
</dbReference>
<dbReference type="InterPro" id="IPR000436">
    <property type="entry name" value="Sushi_SCR_CCP_dom"/>
</dbReference>
<dbReference type="InterPro" id="IPR009030">
    <property type="entry name" value="Growth_fac_rcpt_cys_sf"/>
</dbReference>
<feature type="signal peptide" evidence="10">
    <location>
        <begin position="1"/>
        <end position="20"/>
    </location>
</feature>
<dbReference type="GO" id="GO:0016020">
    <property type="term" value="C:membrane"/>
    <property type="evidence" value="ECO:0007669"/>
    <property type="project" value="InterPro"/>
</dbReference>
<evidence type="ECO:0000313" key="14">
    <source>
        <dbReference type="Proteomes" id="UP000008743"/>
    </source>
</evidence>
<dbReference type="CDD" id="cd00033">
    <property type="entry name" value="CCP"/>
    <property type="match status" value="1"/>
</dbReference>
<feature type="domain" description="EGF-like" evidence="11">
    <location>
        <begin position="405"/>
        <end position="445"/>
    </location>
</feature>
<dbReference type="InterPro" id="IPR049883">
    <property type="entry name" value="NOTCH1_EGF-like"/>
</dbReference>
<dbReference type="InterPro" id="IPR018097">
    <property type="entry name" value="EGF_Ca-bd_CS"/>
</dbReference>
<feature type="compositionally biased region" description="Polar residues" evidence="8">
    <location>
        <begin position="1549"/>
        <end position="1568"/>
    </location>
</feature>
<dbReference type="STRING" id="595528.A0A0D2VF51"/>
<dbReference type="Pfam" id="PF03160">
    <property type="entry name" value="Calx-beta"/>
    <property type="match status" value="5"/>
</dbReference>
<feature type="chain" id="PRO_5002253524" evidence="10">
    <location>
        <begin position="21"/>
        <end position="1590"/>
    </location>
</feature>